<reference evidence="1" key="1">
    <citation type="submission" date="2021-05" db="EMBL/GenBank/DDBJ databases">
        <title>Draft genomes of bacteria isolated from model marine particles.</title>
        <authorList>
            <person name="Datta M.S."/>
            <person name="Schwartzman J.A."/>
            <person name="Enke T.N."/>
            <person name="Saavedra J."/>
            <person name="Cermak N."/>
            <person name="Cordero O.X."/>
        </authorList>
    </citation>
    <scope>NUCLEOTIDE SEQUENCE</scope>
    <source>
        <strain evidence="1">I2M19</strain>
    </source>
</reference>
<dbReference type="EMBL" id="JAHKPD010000007">
    <property type="protein sequence ID" value="MBU2949369.1"/>
    <property type="molecule type" value="Genomic_DNA"/>
</dbReference>
<sequence length="938" mass="104152">MKIKITTLLLLVGLSALSQNFIKGKIIGTDGTPLIGVDVFINNTLMASSDFTGEFSIDYIGSYPLEVTFNYIEYNELTKTLFEPKNGRNLLVQMSKEKITDLTQVVVSASRTTEKKIETPVTIETLSKKDILNGTSQNFYDELTNVKEVQFNATNLISKSINTRGFGQATNTRFLQLTDGAEMTIPVFNASIGNSLGINQLDVENIEILPGASSALYGANAFNGIMFINSKSPFEDTGISVYYNHGYTDQEAAGVNAFNDLGMRWALKMSNSTALKLNLSYFNGTDWTANNTNSKTTVDRGLPPIQYFDAVNIYGDEIVGNSMAAGGPVSRTGYNDSDLNEGKVENFNGDISFHIKPNEDSEIKLQQKVSFGTTNFSGTNTRVTLKNFLILQSNLSYTTKNLTFRTYFTMDDAGDSYDMVRTAININNQAKNNGQWYTDYDNSLSMFRSDNPSLDNNTLLAMAREFADYSTVDGYNGNLPNSVGGVPHFDPETNGFKQAFDAVTTSTDLTTGSRIQDNSHTIQSDINYNFQDIVKFAELQLGGTFKRYVLNSSGTVFNDANEKIDYDVYGFYGQLQKKLLNDRLKLSGSVRYDKLSDLEGNFSPRLSVNYALGRNKTRNIRASFQTGFRNPTSSDLYNGANYGFISLVGSAQDNLDNYSNLVTFSTPLLGPDDQTVDLTGNYIYDNSFSVESVQYFVNSFDPGNNPQAAIDLLKIKKVEAVRAEKVESFELGYRADIAKFTFDINGYYNKYTDFIYTKKVITPYFVNPNIAPEYGGIGAAILTQNYLTHQVYTNAEVPIETVGFGFGVERRFKKFFINGAYNHTKLLGYNEAIDPDFVPEFNTPEHAVKFALGANELFKNFGFTTKVRYNSEYEWISPFANGTIAEGTVLDAQISYGIPSIKSTIKASANNLFGEEYIQVIGSGSIGQTYFLSLIFNP</sequence>
<keyword evidence="2" id="KW-1185">Reference proteome</keyword>
<proteinExistence type="predicted"/>
<dbReference type="Proteomes" id="UP001647509">
    <property type="component" value="Unassembled WGS sequence"/>
</dbReference>
<name>A0ACC5U539_9FLAO</name>
<accession>A0ACC5U539</accession>
<gene>
    <name evidence="1" type="ORF">KO493_01520</name>
</gene>
<keyword evidence="1" id="KW-0675">Receptor</keyword>
<comment type="caution">
    <text evidence="1">The sequence shown here is derived from an EMBL/GenBank/DDBJ whole genome shotgun (WGS) entry which is preliminary data.</text>
</comment>
<protein>
    <submittedName>
        <fullName evidence="1">TonB-dependent receptor</fullName>
    </submittedName>
</protein>
<evidence type="ECO:0000313" key="1">
    <source>
        <dbReference type="EMBL" id="MBU2949369.1"/>
    </source>
</evidence>
<evidence type="ECO:0000313" key="2">
    <source>
        <dbReference type="Proteomes" id="UP001647509"/>
    </source>
</evidence>
<organism evidence="1 2">
    <name type="scientific">Pseudotamlana agarivorans</name>
    <dbReference type="NCBI Taxonomy" id="481183"/>
    <lineage>
        <taxon>Bacteria</taxon>
        <taxon>Pseudomonadati</taxon>
        <taxon>Bacteroidota</taxon>
        <taxon>Flavobacteriia</taxon>
        <taxon>Flavobacteriales</taxon>
        <taxon>Flavobacteriaceae</taxon>
        <taxon>Pseudotamlana</taxon>
    </lineage>
</organism>